<dbReference type="PANTHER" id="PTHR12706">
    <property type="entry name" value="STRAWBERRY NOTCH-RELATED"/>
    <property type="match status" value="1"/>
</dbReference>
<gene>
    <name evidence="3 4 5 6" type="primary">LOC117645144</name>
</gene>
<evidence type="ECO:0000259" key="1">
    <source>
        <dbReference type="Pfam" id="PF25373"/>
    </source>
</evidence>
<evidence type="ECO:0000313" key="2">
    <source>
        <dbReference type="Proteomes" id="UP000515158"/>
    </source>
</evidence>
<keyword evidence="2" id="KW-1185">Reference proteome</keyword>
<evidence type="ECO:0000313" key="5">
    <source>
        <dbReference type="RefSeq" id="XP_034241008.1"/>
    </source>
</evidence>
<dbReference type="RefSeq" id="XP_034241007.1">
    <property type="nucleotide sequence ID" value="XM_034385116.1"/>
</dbReference>
<dbReference type="OrthoDB" id="421838at2759"/>
<dbReference type="GO" id="GO:0006355">
    <property type="term" value="P:regulation of DNA-templated transcription"/>
    <property type="evidence" value="ECO:0007669"/>
    <property type="project" value="InterPro"/>
</dbReference>
<organism evidence="5">
    <name type="scientific">Thrips palmi</name>
    <name type="common">Melon thrips</name>
    <dbReference type="NCBI Taxonomy" id="161013"/>
    <lineage>
        <taxon>Eukaryota</taxon>
        <taxon>Metazoa</taxon>
        <taxon>Ecdysozoa</taxon>
        <taxon>Arthropoda</taxon>
        <taxon>Hexapoda</taxon>
        <taxon>Insecta</taxon>
        <taxon>Pterygota</taxon>
        <taxon>Neoptera</taxon>
        <taxon>Paraneoptera</taxon>
        <taxon>Thysanoptera</taxon>
        <taxon>Terebrantia</taxon>
        <taxon>Thripoidea</taxon>
        <taxon>Thripidae</taxon>
        <taxon>Thrips</taxon>
    </lineage>
</organism>
<dbReference type="Pfam" id="PF25373">
    <property type="entry name" value="SBNO"/>
    <property type="match status" value="1"/>
</dbReference>
<evidence type="ECO:0000313" key="3">
    <source>
        <dbReference type="RefSeq" id="XP_034241006.1"/>
    </source>
</evidence>
<dbReference type="KEGG" id="tpal:117645144"/>
<dbReference type="Proteomes" id="UP000515158">
    <property type="component" value="Unplaced"/>
</dbReference>
<dbReference type="GeneID" id="117645144"/>
<feature type="domain" description="SBNO alpha/beta" evidence="1">
    <location>
        <begin position="294"/>
        <end position="417"/>
    </location>
</feature>
<dbReference type="RefSeq" id="XP_034241008.1">
    <property type="nucleotide sequence ID" value="XM_034385117.1"/>
</dbReference>
<reference evidence="3 4" key="1">
    <citation type="submission" date="2025-04" db="UniProtKB">
        <authorList>
            <consortium name="RefSeq"/>
        </authorList>
    </citation>
    <scope>IDENTIFICATION</scope>
    <source>
        <tissue evidence="3 4">Total insect</tissue>
    </source>
</reference>
<dbReference type="AlphaFoldDB" id="A0A6P8YM46"/>
<dbReference type="GO" id="GO:0005634">
    <property type="term" value="C:nucleus"/>
    <property type="evidence" value="ECO:0007669"/>
    <property type="project" value="TreeGrafter"/>
</dbReference>
<proteinExistence type="predicted"/>
<name>A0A6P8YM46_THRPL</name>
<evidence type="ECO:0000313" key="4">
    <source>
        <dbReference type="RefSeq" id="XP_034241007.1"/>
    </source>
</evidence>
<dbReference type="RefSeq" id="XP_034241006.1">
    <property type="nucleotide sequence ID" value="XM_034385115.1"/>
</dbReference>
<dbReference type="PANTHER" id="PTHR12706:SF30">
    <property type="entry name" value="PROTEIN STRAWBERRY NOTCH-RELATED"/>
    <property type="match status" value="1"/>
</dbReference>
<protein>
    <submittedName>
        <fullName evidence="3 4">Protein strawberry notch-like</fullName>
    </submittedName>
</protein>
<dbReference type="InterPro" id="IPR026741">
    <property type="entry name" value="SNO"/>
</dbReference>
<dbReference type="RefSeq" id="XP_034241009.1">
    <property type="nucleotide sequence ID" value="XM_034385118.1"/>
</dbReference>
<dbReference type="InterPro" id="IPR057332">
    <property type="entry name" value="SBNO_a/b_dom"/>
</dbReference>
<dbReference type="GO" id="GO:0042393">
    <property type="term" value="F:histone binding"/>
    <property type="evidence" value="ECO:0007669"/>
    <property type="project" value="TreeGrafter"/>
</dbReference>
<evidence type="ECO:0000313" key="6">
    <source>
        <dbReference type="RefSeq" id="XP_034241009.1"/>
    </source>
</evidence>
<dbReference type="GO" id="GO:0031490">
    <property type="term" value="F:chromatin DNA binding"/>
    <property type="evidence" value="ECO:0007669"/>
    <property type="project" value="TreeGrafter"/>
</dbReference>
<sequence length="496" mass="55544">MATGVNFVSALVDRLRSEAKRLAEDTNKILQTIEFLEEMLQSGHSDLISKAQTDDALYHLNKADLGADSGAIIQVATNLMKDAAQLSMCKEVMNSSLSDTENNVRKNLVNSMSPTNADQQCPNKANGAPIDNSSDFIYTVKAVLHFPTTNCIRIVPQLELFVPKDKSMELDEEDESGELNGKRKLVETVSELPSKRFKVESCDSRPDNESSLDSKFQWSSATAGFRNKLFQYVANALQSLIFDAKKRDCFNFDILDLGASGEEVKIFKVSKFQRKHATGTAAVQLYGVHVDRGMPWSKATERNLGLVGEEEGFYISHQVRNSNNTVVLAVALESNSSNETRPNQEDMLYTLYWPNKGHDLHEMTLREIKSKYKKVPKDEAELHWTKHYESSKTICSHAYWGGRCKNVASGKKCDVGVQRVVHTIFAGYAPGVWTEADGLLNSTNIHGKRMQIVRLHSFNQEPDIIIGKLIPDSSVKSLTQALQEDAHKMEEEKFLD</sequence>
<accession>A0A6P8YM46</accession>